<dbReference type="InterPro" id="IPR001269">
    <property type="entry name" value="DUS_fam"/>
</dbReference>
<dbReference type="SUPFAM" id="SSF51395">
    <property type="entry name" value="FMN-linked oxidoreductases"/>
    <property type="match status" value="1"/>
</dbReference>
<dbReference type="Gene3D" id="1.10.1200.80">
    <property type="entry name" value="Putative flavin oxidoreducatase, domain 2"/>
    <property type="match status" value="1"/>
</dbReference>
<keyword evidence="8" id="KW-0694">RNA-binding</keyword>
<dbReference type="CDD" id="cd02801">
    <property type="entry name" value="DUS_like_FMN"/>
    <property type="match status" value="1"/>
</dbReference>
<evidence type="ECO:0000256" key="7">
    <source>
        <dbReference type="ARBA" id="ARBA00022857"/>
    </source>
</evidence>
<feature type="binding site" evidence="14">
    <location>
        <begin position="225"/>
        <end position="226"/>
    </location>
    <ligand>
        <name>FMN</name>
        <dbReference type="ChEBI" id="CHEBI:58210"/>
    </ligand>
</feature>
<dbReference type="EMBL" id="RQHW01000013">
    <property type="protein sequence ID" value="TGN20327.1"/>
    <property type="molecule type" value="Genomic_DNA"/>
</dbReference>
<dbReference type="PANTHER" id="PTHR45846">
    <property type="entry name" value="TRNA-DIHYDROURIDINE(47) SYNTHASE [NAD(P)(+)]-LIKE"/>
    <property type="match status" value="1"/>
</dbReference>
<keyword evidence="6 12" id="KW-0819">tRNA processing</keyword>
<sequence length="338" mass="37901">MTKIGEIQISGKVALSPMAGISDSPYRKIARRFGSAFAYTEFVSTEQILLGNQKSIDMFRFEEMERPIFFQIFGSDLNTVVEASKRIAPLKPDVIDLNMGCSVSKVSHHGSGAGLLRNLKLAGQMIEGMKKAVNLPITAKIRLGWDADSLNYKESVHILQESGVSAISVHGRTKAMAYTGKADWNAIGDIKSFAKVPIFGNGDVASFQEAQDKIKTYGVDLVLIGRKAIGNPWIFSEREKQDLPFSEIRKVVIEHLLGILDFYPSEDDYGLILFRKHFSKYMDGISFPSELKSELLQTKSLTTFLKLFSDYEPDQNRTIIETVEYSENMNCETYLAHR</sequence>
<proteinExistence type="inferred from homology"/>
<evidence type="ECO:0000256" key="13">
    <source>
        <dbReference type="PIRSR" id="PIRSR006621-1"/>
    </source>
</evidence>
<feature type="binding site" evidence="14">
    <location>
        <position position="71"/>
    </location>
    <ligand>
        <name>FMN</name>
        <dbReference type="ChEBI" id="CHEBI:58210"/>
    </ligand>
</feature>
<feature type="binding site" evidence="14">
    <location>
        <begin position="17"/>
        <end position="19"/>
    </location>
    <ligand>
        <name>FMN</name>
        <dbReference type="ChEBI" id="CHEBI:58210"/>
    </ligand>
</feature>
<comment type="catalytic activity">
    <reaction evidence="11">
        <text>a 5,6-dihydrouridine in tRNA + NAD(+) = a uridine in tRNA + NADH + H(+)</text>
        <dbReference type="Rhea" id="RHEA:54452"/>
        <dbReference type="Rhea" id="RHEA-COMP:13339"/>
        <dbReference type="Rhea" id="RHEA-COMP:13887"/>
        <dbReference type="ChEBI" id="CHEBI:15378"/>
        <dbReference type="ChEBI" id="CHEBI:57540"/>
        <dbReference type="ChEBI" id="CHEBI:57945"/>
        <dbReference type="ChEBI" id="CHEBI:65315"/>
        <dbReference type="ChEBI" id="CHEBI:74443"/>
    </reaction>
</comment>
<evidence type="ECO:0000256" key="10">
    <source>
        <dbReference type="ARBA" id="ARBA00048205"/>
    </source>
</evidence>
<evidence type="ECO:0000256" key="3">
    <source>
        <dbReference type="ARBA" id="ARBA00022555"/>
    </source>
</evidence>
<evidence type="ECO:0000259" key="15">
    <source>
        <dbReference type="Pfam" id="PF01207"/>
    </source>
</evidence>
<dbReference type="Proteomes" id="UP000298058">
    <property type="component" value="Unassembled WGS sequence"/>
</dbReference>
<name>A0A4R9M3L9_9LEPT</name>
<evidence type="ECO:0000256" key="6">
    <source>
        <dbReference type="ARBA" id="ARBA00022694"/>
    </source>
</evidence>
<keyword evidence="17" id="KW-1185">Reference proteome</keyword>
<keyword evidence="7" id="KW-0521">NADP</keyword>
<comment type="caution">
    <text evidence="16">The sequence shown here is derived from an EMBL/GenBank/DDBJ whole genome shotgun (WGS) entry which is preliminary data.</text>
</comment>
<organism evidence="16 17">
    <name type="scientific">Leptospira idonii</name>
    <dbReference type="NCBI Taxonomy" id="1193500"/>
    <lineage>
        <taxon>Bacteria</taxon>
        <taxon>Pseudomonadati</taxon>
        <taxon>Spirochaetota</taxon>
        <taxon>Spirochaetia</taxon>
        <taxon>Leptospirales</taxon>
        <taxon>Leptospiraceae</taxon>
        <taxon>Leptospira</taxon>
    </lineage>
</organism>
<accession>A0A4R9M3L9</accession>
<feature type="binding site" evidence="14">
    <location>
        <position position="140"/>
    </location>
    <ligand>
        <name>FMN</name>
        <dbReference type="ChEBI" id="CHEBI:58210"/>
    </ligand>
</feature>
<dbReference type="AlphaFoldDB" id="A0A4R9M3L9"/>
<evidence type="ECO:0000256" key="5">
    <source>
        <dbReference type="ARBA" id="ARBA00022643"/>
    </source>
</evidence>
<dbReference type="InterPro" id="IPR024036">
    <property type="entry name" value="tRNA-dHydroUridine_Synthase_C"/>
</dbReference>
<dbReference type="PIRSF" id="PIRSF006621">
    <property type="entry name" value="Dus"/>
    <property type="match status" value="1"/>
</dbReference>
<dbReference type="GO" id="GO:0000049">
    <property type="term" value="F:tRNA binding"/>
    <property type="evidence" value="ECO:0007669"/>
    <property type="project" value="UniProtKB-KW"/>
</dbReference>
<gene>
    <name evidence="16" type="ORF">EHS15_03700</name>
</gene>
<dbReference type="PANTHER" id="PTHR45846:SF1">
    <property type="entry name" value="TRNA-DIHYDROURIDINE(47) SYNTHASE [NAD(P)(+)]-LIKE"/>
    <property type="match status" value="1"/>
</dbReference>
<dbReference type="EC" id="1.3.1.-" evidence="12"/>
<evidence type="ECO:0000313" key="16">
    <source>
        <dbReference type="EMBL" id="TGN20327.1"/>
    </source>
</evidence>
<evidence type="ECO:0000313" key="17">
    <source>
        <dbReference type="Proteomes" id="UP000298058"/>
    </source>
</evidence>
<comment type="catalytic activity">
    <reaction evidence="10">
        <text>a 5,6-dihydrouridine in tRNA + NADP(+) = a uridine in tRNA + NADPH + H(+)</text>
        <dbReference type="Rhea" id="RHEA:23624"/>
        <dbReference type="Rhea" id="RHEA-COMP:13339"/>
        <dbReference type="Rhea" id="RHEA-COMP:13887"/>
        <dbReference type="ChEBI" id="CHEBI:15378"/>
        <dbReference type="ChEBI" id="CHEBI:57783"/>
        <dbReference type="ChEBI" id="CHEBI:58349"/>
        <dbReference type="ChEBI" id="CHEBI:65315"/>
        <dbReference type="ChEBI" id="CHEBI:74443"/>
    </reaction>
</comment>
<keyword evidence="5 12" id="KW-0288">FMN</keyword>
<evidence type="ECO:0000256" key="8">
    <source>
        <dbReference type="ARBA" id="ARBA00022884"/>
    </source>
</evidence>
<comment type="cofactor">
    <cofactor evidence="1 12 14">
        <name>FMN</name>
        <dbReference type="ChEBI" id="CHEBI:58210"/>
    </cofactor>
</comment>
<dbReference type="OrthoDB" id="9764501at2"/>
<evidence type="ECO:0000256" key="2">
    <source>
        <dbReference type="ARBA" id="ARBA00002790"/>
    </source>
</evidence>
<evidence type="ECO:0000256" key="11">
    <source>
        <dbReference type="ARBA" id="ARBA00048802"/>
    </source>
</evidence>
<feature type="active site" description="Proton donor" evidence="13">
    <location>
        <position position="101"/>
    </location>
</feature>
<reference evidence="16" key="1">
    <citation type="journal article" date="2019" name="PLoS Negl. Trop. Dis.">
        <title>Revisiting the worldwide diversity of Leptospira species in the environment.</title>
        <authorList>
            <person name="Vincent A.T."/>
            <person name="Schiettekatte O."/>
            <person name="Bourhy P."/>
            <person name="Veyrier F.J."/>
            <person name="Picardeau M."/>
        </authorList>
    </citation>
    <scope>NUCLEOTIDE SEQUENCE [LARGE SCALE GENOMIC DNA]</scope>
    <source>
        <strain evidence="16">201300427</strain>
    </source>
</reference>
<dbReference type="Pfam" id="PF01207">
    <property type="entry name" value="Dus"/>
    <property type="match status" value="1"/>
</dbReference>
<dbReference type="InterPro" id="IPR035587">
    <property type="entry name" value="DUS-like_FMN-bd"/>
</dbReference>
<dbReference type="InterPro" id="IPR018517">
    <property type="entry name" value="tRNA_hU_synthase_CS"/>
</dbReference>
<evidence type="ECO:0000256" key="1">
    <source>
        <dbReference type="ARBA" id="ARBA00001917"/>
    </source>
</evidence>
<protein>
    <recommendedName>
        <fullName evidence="12">tRNA-dihydrouridine synthase</fullName>
        <ecNumber evidence="12">1.3.1.-</ecNumber>
    </recommendedName>
</protein>
<dbReference type="RefSeq" id="WP_135759192.1">
    <property type="nucleotide sequence ID" value="NZ_RQHW01000013.1"/>
</dbReference>
<evidence type="ECO:0000256" key="9">
    <source>
        <dbReference type="ARBA" id="ARBA00023002"/>
    </source>
</evidence>
<dbReference type="InterPro" id="IPR013785">
    <property type="entry name" value="Aldolase_TIM"/>
</dbReference>
<comment type="function">
    <text evidence="2 12">Catalyzes the synthesis of 5,6-dihydrouridine (D), a modified base found in the D-loop of most tRNAs, via the reduction of the C5-C6 double bond in target uridines.</text>
</comment>
<evidence type="ECO:0000256" key="12">
    <source>
        <dbReference type="PIRNR" id="PIRNR006621"/>
    </source>
</evidence>
<keyword evidence="9 12" id="KW-0560">Oxidoreductase</keyword>
<comment type="similarity">
    <text evidence="12">Belongs to the dus family.</text>
</comment>
<dbReference type="PROSITE" id="PS01136">
    <property type="entry name" value="UPF0034"/>
    <property type="match status" value="1"/>
</dbReference>
<keyword evidence="14" id="KW-0547">Nucleotide-binding</keyword>
<dbReference type="GO" id="GO:0017150">
    <property type="term" value="F:tRNA dihydrouridine synthase activity"/>
    <property type="evidence" value="ECO:0007669"/>
    <property type="project" value="InterPro"/>
</dbReference>
<dbReference type="Gene3D" id="3.20.20.70">
    <property type="entry name" value="Aldolase class I"/>
    <property type="match status" value="1"/>
</dbReference>
<dbReference type="GO" id="GO:0050660">
    <property type="term" value="F:flavin adenine dinucleotide binding"/>
    <property type="evidence" value="ECO:0007669"/>
    <property type="project" value="InterPro"/>
</dbReference>
<keyword evidence="3" id="KW-0820">tRNA-binding</keyword>
<feature type="binding site" evidence="14">
    <location>
        <position position="170"/>
    </location>
    <ligand>
        <name>FMN</name>
        <dbReference type="ChEBI" id="CHEBI:58210"/>
    </ligand>
</feature>
<feature type="domain" description="DUS-like FMN-binding" evidence="15">
    <location>
        <begin position="15"/>
        <end position="304"/>
    </location>
</feature>
<keyword evidence="4 12" id="KW-0285">Flavoprotein</keyword>
<evidence type="ECO:0000256" key="14">
    <source>
        <dbReference type="PIRSR" id="PIRSR006621-2"/>
    </source>
</evidence>
<evidence type="ECO:0000256" key="4">
    <source>
        <dbReference type="ARBA" id="ARBA00022630"/>
    </source>
</evidence>